<gene>
    <name evidence="2" type="ORF">E4P47_07555</name>
</gene>
<dbReference type="PANTHER" id="PTHR30373:SF2">
    <property type="entry name" value="UPF0603 PROTEIN YGCG"/>
    <property type="match status" value="1"/>
</dbReference>
<reference evidence="2 3" key="1">
    <citation type="submission" date="2019-03" db="EMBL/GenBank/DDBJ databases">
        <title>Porphyromonas levii Isolated from the Uterus of Dairy Cows.</title>
        <authorList>
            <person name="Francis A.M."/>
        </authorList>
    </citation>
    <scope>NUCLEOTIDE SEQUENCE [LARGE SCALE GENOMIC DNA]</scope>
    <source>
        <strain evidence="2 3">AF5678</strain>
    </source>
</reference>
<dbReference type="Pfam" id="PF04536">
    <property type="entry name" value="TPM_phosphatase"/>
    <property type="match status" value="1"/>
</dbReference>
<dbReference type="PANTHER" id="PTHR30373">
    <property type="entry name" value="UPF0603 PROTEIN YGCG"/>
    <property type="match status" value="1"/>
</dbReference>
<proteinExistence type="predicted"/>
<dbReference type="OrthoDB" id="9810918at2"/>
<protein>
    <submittedName>
        <fullName evidence="2">TPM domain-containing protein</fullName>
    </submittedName>
</protein>
<dbReference type="GeneID" id="66796989"/>
<dbReference type="RefSeq" id="WP_018357788.1">
    <property type="nucleotide sequence ID" value="NZ_CP197400.1"/>
</dbReference>
<sequence length="404" mass="44724">MHRHIALLLLCLLSLAGNAREYTPSEVPNVQLQDARQFVSDPEGHFTAEELVQLNAALYNIREQHTAEVALVVLPGIENDDPERFTVKLFEAWGIGKAVDDNGLLILYKYGEAGQRIVRFEVGYGLEGVLPDITTKRLTDHFIVPAIVEGRDAEGFLQTFSEIDNLLTEGYVAQGENQDYSRGNSGNELREMGFAYLIFALFVGLLYGAGLVTLWRRAKEPAEQEGVLFRRYKNQWWLIFILPALLFLYPLYLILKSRTQKHITNCPSCHTKGSVRLLRKPDNYPYLNSAQRAEEQVGSVSYPVYSCSVCGYHKVVEQPALLTSYQRCTRCGAKTYFMKDQTQDSRFLTQTFTCLHCGKSDIRRTRISGGSSGGFGGGFGGSGGGFGGGFGGGMSGGGGSTTRF</sequence>
<evidence type="ECO:0000313" key="2">
    <source>
        <dbReference type="EMBL" id="TFH94430.1"/>
    </source>
</evidence>
<dbReference type="STRING" id="1122973.GCA_000379925_00524"/>
<keyword evidence="3" id="KW-1185">Reference proteome</keyword>
<accession>A0A4Y8WQ00</accession>
<dbReference type="EMBL" id="SPNC01000124">
    <property type="protein sequence ID" value="TFH94430.1"/>
    <property type="molecule type" value="Genomic_DNA"/>
</dbReference>
<feature type="domain" description="TPM" evidence="1">
    <location>
        <begin position="39"/>
        <end position="164"/>
    </location>
</feature>
<dbReference type="AlphaFoldDB" id="A0A4Y8WQ00"/>
<evidence type="ECO:0000313" key="3">
    <source>
        <dbReference type="Proteomes" id="UP000297225"/>
    </source>
</evidence>
<name>A0A4Y8WQ00_9PORP</name>
<organism evidence="2 3">
    <name type="scientific">Porphyromonas levii</name>
    <dbReference type="NCBI Taxonomy" id="28114"/>
    <lineage>
        <taxon>Bacteria</taxon>
        <taxon>Pseudomonadati</taxon>
        <taxon>Bacteroidota</taxon>
        <taxon>Bacteroidia</taxon>
        <taxon>Bacteroidales</taxon>
        <taxon>Porphyromonadaceae</taxon>
        <taxon>Porphyromonas</taxon>
    </lineage>
</organism>
<evidence type="ECO:0000259" key="1">
    <source>
        <dbReference type="Pfam" id="PF04536"/>
    </source>
</evidence>
<dbReference type="Proteomes" id="UP000297225">
    <property type="component" value="Unassembled WGS sequence"/>
</dbReference>
<dbReference type="Gene3D" id="3.10.310.50">
    <property type="match status" value="1"/>
</dbReference>
<comment type="caution">
    <text evidence="2">The sequence shown here is derived from an EMBL/GenBank/DDBJ whole genome shotgun (WGS) entry which is preliminary data.</text>
</comment>
<dbReference type="InterPro" id="IPR007621">
    <property type="entry name" value="TPM_dom"/>
</dbReference>